<comment type="caution">
    <text evidence="2">The sequence shown here is derived from an EMBL/GenBank/DDBJ whole genome shotgun (WGS) entry which is preliminary data.</text>
</comment>
<protein>
    <recommendedName>
        <fullName evidence="4">Lipoprotein</fullName>
    </recommendedName>
</protein>
<reference evidence="2" key="1">
    <citation type="journal article" date="2020" name="Science">
        <title>Unexpected conservation and global transmission of agrobacterial virulence plasmids.</title>
        <authorList>
            <person name="Weisberg A.J."/>
            <person name="Davis E.W. 2nd"/>
            <person name="Tabima J."/>
            <person name="Belcher M.S."/>
            <person name="Miller M."/>
            <person name="Kuo C.H."/>
            <person name="Loper J.E."/>
            <person name="Grunwald N.J."/>
            <person name="Putnam M.L."/>
            <person name="Chang J.H."/>
        </authorList>
    </citation>
    <scope>NUCLEOTIDE SEQUENCE</scope>
    <source>
        <strain evidence="2">17-1853-1a</strain>
    </source>
</reference>
<dbReference type="EMBL" id="JAAMAY010000043">
    <property type="protein sequence ID" value="NTC32071.1"/>
    <property type="molecule type" value="Genomic_DNA"/>
</dbReference>
<gene>
    <name evidence="2" type="ORF">G6M46_28425</name>
</gene>
<sequence>MNKNLKIKAVLCAATISCLSGCAITPLPDDLPGVSTTQIVQKIRCETRHALAEYLRANLAFPKDDPYARQVAASWSGDDYAKNIDLRKLTPRMRSYLEYFQGSAIVYDFSFNVTETNNTNADFDIIRTVSRGTLSLGLKAGADLSRSNIRTLASSDTFRGLLMEVENDYCEKAAKGVNFAYPITGKIGMDEKIQNFVDLTLFNGLTGKEGKGSPTTVDETEFVTKISGSIAPKAELTNALKAGSVTYDASRTDKHKVIIGLSIPADVTFKPATTTPRYVSLGAGATPAQKQAADAVNQFIDRFEAGRPIIYNNGF</sequence>
<organism evidence="2 3">
    <name type="scientific">Agrobacterium tumefaciens</name>
    <dbReference type="NCBI Taxonomy" id="358"/>
    <lineage>
        <taxon>Bacteria</taxon>
        <taxon>Pseudomonadati</taxon>
        <taxon>Pseudomonadota</taxon>
        <taxon>Alphaproteobacteria</taxon>
        <taxon>Hyphomicrobiales</taxon>
        <taxon>Rhizobiaceae</taxon>
        <taxon>Rhizobium/Agrobacterium group</taxon>
        <taxon>Agrobacterium</taxon>
        <taxon>Agrobacterium tumefaciens complex</taxon>
    </lineage>
</organism>
<name>A0AA44F9E3_AGRTU</name>
<dbReference type="Proteomes" id="UP000702952">
    <property type="component" value="Unassembled WGS sequence"/>
</dbReference>
<keyword evidence="1" id="KW-0732">Signal</keyword>
<proteinExistence type="predicted"/>
<evidence type="ECO:0000313" key="2">
    <source>
        <dbReference type="EMBL" id="NTC32071.1"/>
    </source>
</evidence>
<dbReference type="RefSeq" id="WP_174021581.1">
    <property type="nucleotide sequence ID" value="NZ_JAAMAW010000022.1"/>
</dbReference>
<evidence type="ECO:0008006" key="4">
    <source>
        <dbReference type="Google" id="ProtNLM"/>
    </source>
</evidence>
<evidence type="ECO:0000256" key="1">
    <source>
        <dbReference type="SAM" id="SignalP"/>
    </source>
</evidence>
<evidence type="ECO:0000313" key="3">
    <source>
        <dbReference type="Proteomes" id="UP000702952"/>
    </source>
</evidence>
<accession>A0AA44F9E3</accession>
<feature type="chain" id="PRO_5041313013" description="Lipoprotein" evidence="1">
    <location>
        <begin position="24"/>
        <end position="315"/>
    </location>
</feature>
<dbReference type="AlphaFoldDB" id="A0AA44F9E3"/>
<feature type="signal peptide" evidence="1">
    <location>
        <begin position="1"/>
        <end position="23"/>
    </location>
</feature>